<feature type="region of interest" description="Disordered" evidence="1">
    <location>
        <begin position="1"/>
        <end position="27"/>
    </location>
</feature>
<reference evidence="2 3" key="1">
    <citation type="submission" date="2019-07" db="EMBL/GenBank/DDBJ databases">
        <title>Whole genome shotgun sequence of Pseudoalteromonas atlantica NBRC 103033.</title>
        <authorList>
            <person name="Hosoyama A."/>
            <person name="Uohara A."/>
            <person name="Ohji S."/>
            <person name="Ichikawa N."/>
        </authorList>
    </citation>
    <scope>NUCLEOTIDE SEQUENCE [LARGE SCALE GENOMIC DNA]</scope>
    <source>
        <strain evidence="2 3">NBRC 103033</strain>
    </source>
</reference>
<gene>
    <name evidence="2" type="ORF">PAT01_24370</name>
</gene>
<accession>A0ABQ0UFB3</accession>
<keyword evidence="3" id="KW-1185">Reference proteome</keyword>
<dbReference type="Proteomes" id="UP000321189">
    <property type="component" value="Unassembled WGS sequence"/>
</dbReference>
<organism evidence="2 3">
    <name type="scientific">Pseudoalteromonas atlantica</name>
    <name type="common">Alteromonas atlantica</name>
    <dbReference type="NCBI Taxonomy" id="288"/>
    <lineage>
        <taxon>Bacteria</taxon>
        <taxon>Pseudomonadati</taxon>
        <taxon>Pseudomonadota</taxon>
        <taxon>Gammaproteobacteria</taxon>
        <taxon>Alteromonadales</taxon>
        <taxon>Pseudoalteromonadaceae</taxon>
        <taxon>Pseudoalteromonas</taxon>
    </lineage>
</organism>
<sequence length="70" mass="8278">MNSQMDLEYNMKDNRVEESPETDTTEQKRQAYYRACIAEFQQLGYQEQYLAQLKDDLVPLMGVNPQDKNI</sequence>
<evidence type="ECO:0000313" key="3">
    <source>
        <dbReference type="Proteomes" id="UP000321189"/>
    </source>
</evidence>
<evidence type="ECO:0000256" key="1">
    <source>
        <dbReference type="SAM" id="MobiDB-lite"/>
    </source>
</evidence>
<protein>
    <recommendedName>
        <fullName evidence="4">Orphan protein</fullName>
    </recommendedName>
</protein>
<evidence type="ECO:0008006" key="4">
    <source>
        <dbReference type="Google" id="ProtNLM"/>
    </source>
</evidence>
<feature type="compositionally biased region" description="Basic and acidic residues" evidence="1">
    <location>
        <begin position="9"/>
        <end position="18"/>
    </location>
</feature>
<name>A0ABQ0UFB3_PSEAF</name>
<proteinExistence type="predicted"/>
<evidence type="ECO:0000313" key="2">
    <source>
        <dbReference type="EMBL" id="GEK77133.1"/>
    </source>
</evidence>
<comment type="caution">
    <text evidence="2">The sequence shown here is derived from an EMBL/GenBank/DDBJ whole genome shotgun (WGS) entry which is preliminary data.</text>
</comment>
<dbReference type="EMBL" id="BJUT01000027">
    <property type="protein sequence ID" value="GEK77133.1"/>
    <property type="molecule type" value="Genomic_DNA"/>
</dbReference>